<dbReference type="EMBL" id="MU971381">
    <property type="protein sequence ID" value="KAK9236731.1"/>
    <property type="molecule type" value="Genomic_DNA"/>
</dbReference>
<evidence type="ECO:0000313" key="1">
    <source>
        <dbReference type="EMBL" id="KAK9236731.1"/>
    </source>
</evidence>
<name>A0ACC3SYM1_LIPKO</name>
<proteinExistence type="predicted"/>
<gene>
    <name evidence="1" type="ORF">V1525DRAFT_195975</name>
</gene>
<keyword evidence="2" id="KW-1185">Reference proteome</keyword>
<comment type="caution">
    <text evidence="1">The sequence shown here is derived from an EMBL/GenBank/DDBJ whole genome shotgun (WGS) entry which is preliminary data.</text>
</comment>
<organism evidence="1 2">
    <name type="scientific">Lipomyces kononenkoae</name>
    <name type="common">Yeast</name>
    <dbReference type="NCBI Taxonomy" id="34357"/>
    <lineage>
        <taxon>Eukaryota</taxon>
        <taxon>Fungi</taxon>
        <taxon>Dikarya</taxon>
        <taxon>Ascomycota</taxon>
        <taxon>Saccharomycotina</taxon>
        <taxon>Lipomycetes</taxon>
        <taxon>Lipomycetales</taxon>
        <taxon>Lipomycetaceae</taxon>
        <taxon>Lipomyces</taxon>
    </lineage>
</organism>
<protein>
    <submittedName>
        <fullName evidence="1">Uncharacterized protein</fullName>
    </submittedName>
</protein>
<dbReference type="Proteomes" id="UP001433508">
    <property type="component" value="Unassembled WGS sequence"/>
</dbReference>
<sequence>MEARMLSASSSASEQQRGKVTSTSSDLAASERKESPMSIPITSSQSTSLRRQSLRSSHFQLDSSAQTSSLPPSSSPTSSALSGRATSISNAAPSSTAASGNISHRSLSLSLNTTKPLRCTSLHQSMVPPSSEAAVAMSSPQSRRNSMASIRVGTGFEASTPMSMGQVGYRNSSPATLQQREGSSSLSALGLVSSAGSTPRGSRGMRTSSSEDEDDDDLEDMVADTDVARNFDDSDRIGPSFATDRALFRHRATSSRNGSSDSSSISSPNTPTMFPPSSSLSLSNPIVTAAGSSNMSTTSYFPGLLSTDEDMPSPEQAPETRHNSMSSRLRESLTFSSTSSGAPTAVPAPIPTSPIEEMPRRAVVFSRLGGGSLKPQTRSFMRITRELADEVAPGDAEIKHEAEITNSFRDDFSLSNTTHDYDDDDTDFASLGRRTDGRPKEFDSSKYEDSYAGNLTRDAEFPSDNTMTSPISSGKLLESPPFRRRKRAASSASLGYWSDRRGDDEDDMNDTDDSRREDNGIGILSAGASPVTGAVYMPAMKRPSDGWESPLSTSPVGSTDRKLKRRGTMDERFEPYSIKRRAVSPGMVTAASPTIGSPGTFAAGKRSVKQMQDTYDRIQKMSLN</sequence>
<accession>A0ACC3SYM1</accession>
<reference evidence="2" key="1">
    <citation type="journal article" date="2024" name="Front. Bioeng. Biotechnol.">
        <title>Genome-scale model development and genomic sequencing of the oleaginous clade Lipomyces.</title>
        <authorList>
            <person name="Czajka J.J."/>
            <person name="Han Y."/>
            <person name="Kim J."/>
            <person name="Mondo S.J."/>
            <person name="Hofstad B.A."/>
            <person name="Robles A."/>
            <person name="Haridas S."/>
            <person name="Riley R."/>
            <person name="LaButti K."/>
            <person name="Pangilinan J."/>
            <person name="Andreopoulos W."/>
            <person name="Lipzen A."/>
            <person name="Yan J."/>
            <person name="Wang M."/>
            <person name="Ng V."/>
            <person name="Grigoriev I.V."/>
            <person name="Spatafora J.W."/>
            <person name="Magnuson J.K."/>
            <person name="Baker S.E."/>
            <person name="Pomraning K.R."/>
        </authorList>
    </citation>
    <scope>NUCLEOTIDE SEQUENCE [LARGE SCALE GENOMIC DNA]</scope>
    <source>
        <strain evidence="2">CBS 7786</strain>
    </source>
</reference>
<evidence type="ECO:0000313" key="2">
    <source>
        <dbReference type="Proteomes" id="UP001433508"/>
    </source>
</evidence>